<reference evidence="2" key="1">
    <citation type="submission" date="2020-11" db="EMBL/GenBank/DDBJ databases">
        <authorList>
            <consortium name="DOE Joint Genome Institute"/>
            <person name="Ahrendt S."/>
            <person name="Riley R."/>
            <person name="Andreopoulos W."/>
            <person name="Labutti K."/>
            <person name="Pangilinan J."/>
            <person name="Ruiz-Duenas F.J."/>
            <person name="Barrasa J.M."/>
            <person name="Sanchez-Garcia M."/>
            <person name="Camarero S."/>
            <person name="Miyauchi S."/>
            <person name="Serrano A."/>
            <person name="Linde D."/>
            <person name="Babiker R."/>
            <person name="Drula E."/>
            <person name="Ayuso-Fernandez I."/>
            <person name="Pacheco R."/>
            <person name="Padilla G."/>
            <person name="Ferreira P."/>
            <person name="Barriuso J."/>
            <person name="Kellner H."/>
            <person name="Castanera R."/>
            <person name="Alfaro M."/>
            <person name="Ramirez L."/>
            <person name="Pisabarro A.G."/>
            <person name="Kuo A."/>
            <person name="Tritt A."/>
            <person name="Lipzen A."/>
            <person name="He G."/>
            <person name="Yan M."/>
            <person name="Ng V."/>
            <person name="Cullen D."/>
            <person name="Martin F."/>
            <person name="Rosso M.-N."/>
            <person name="Henrissat B."/>
            <person name="Hibbett D."/>
            <person name="Martinez A.T."/>
            <person name="Grigoriev I.V."/>
        </authorList>
    </citation>
    <scope>NUCLEOTIDE SEQUENCE</scope>
    <source>
        <strain evidence="2">CBS 506.95</strain>
    </source>
</reference>
<name>A0A9P6EJ17_9AGAR</name>
<protein>
    <submittedName>
        <fullName evidence="2">Uncharacterized protein</fullName>
    </submittedName>
</protein>
<organism evidence="2 3">
    <name type="scientific">Crepidotus variabilis</name>
    <dbReference type="NCBI Taxonomy" id="179855"/>
    <lineage>
        <taxon>Eukaryota</taxon>
        <taxon>Fungi</taxon>
        <taxon>Dikarya</taxon>
        <taxon>Basidiomycota</taxon>
        <taxon>Agaricomycotina</taxon>
        <taxon>Agaricomycetes</taxon>
        <taxon>Agaricomycetidae</taxon>
        <taxon>Agaricales</taxon>
        <taxon>Agaricineae</taxon>
        <taxon>Crepidotaceae</taxon>
        <taxon>Crepidotus</taxon>
    </lineage>
</organism>
<dbReference type="EMBL" id="MU157843">
    <property type="protein sequence ID" value="KAF9529972.1"/>
    <property type="molecule type" value="Genomic_DNA"/>
</dbReference>
<feature type="transmembrane region" description="Helical" evidence="1">
    <location>
        <begin position="87"/>
        <end position="107"/>
    </location>
</feature>
<accession>A0A9P6EJ17</accession>
<comment type="caution">
    <text evidence="2">The sequence shown here is derived from an EMBL/GenBank/DDBJ whole genome shotgun (WGS) entry which is preliminary data.</text>
</comment>
<feature type="transmembrane region" description="Helical" evidence="1">
    <location>
        <begin position="154"/>
        <end position="174"/>
    </location>
</feature>
<keyword evidence="1" id="KW-0812">Transmembrane</keyword>
<dbReference type="AlphaFoldDB" id="A0A9P6EJ17"/>
<evidence type="ECO:0000256" key="1">
    <source>
        <dbReference type="SAM" id="Phobius"/>
    </source>
</evidence>
<evidence type="ECO:0000313" key="3">
    <source>
        <dbReference type="Proteomes" id="UP000807306"/>
    </source>
</evidence>
<evidence type="ECO:0000313" key="2">
    <source>
        <dbReference type="EMBL" id="KAF9529972.1"/>
    </source>
</evidence>
<dbReference type="Proteomes" id="UP000807306">
    <property type="component" value="Unassembled WGS sequence"/>
</dbReference>
<gene>
    <name evidence="2" type="ORF">CPB83DRAFT_244896</name>
</gene>
<keyword evidence="3" id="KW-1185">Reference proteome</keyword>
<dbReference type="OrthoDB" id="3038990at2759"/>
<sequence length="239" mass="27152">MQFPGNGGMMSLGISGPWLSLALTSLTVLSCDFGETIEEDVRLVLEYPISFPIFVYWITRLSTLGYFIGVFAFFLDPYSSTGIELTTWSLLIQRVSSSLLLYIRVLALYRSNRYVQTFFACYLGGIVASHISITLALLTSGYGSDFSCYDRQRLTPGILLGFDSCIVAAVVYKIKVGYWQDPDRQKRWWLWDVFYFQSNLRLDHFQVSSLRTASLSQSFSPVFNLLPPSCLYLASEFKL</sequence>
<keyword evidence="1" id="KW-1133">Transmembrane helix</keyword>
<feature type="transmembrane region" description="Helical" evidence="1">
    <location>
        <begin position="54"/>
        <end position="75"/>
    </location>
</feature>
<feature type="transmembrane region" description="Helical" evidence="1">
    <location>
        <begin position="119"/>
        <end position="142"/>
    </location>
</feature>
<proteinExistence type="predicted"/>
<keyword evidence="1" id="KW-0472">Membrane</keyword>